<dbReference type="InterPro" id="IPR000312">
    <property type="entry name" value="Glycosyl_Trfase_fam3"/>
</dbReference>
<keyword evidence="3 9" id="KW-0328">Glycosyltransferase</keyword>
<dbReference type="InterPro" id="IPR017459">
    <property type="entry name" value="Glycosyl_Trfase_fam3_N_dom"/>
</dbReference>
<keyword evidence="13" id="KW-1185">Reference proteome</keyword>
<evidence type="ECO:0000256" key="2">
    <source>
        <dbReference type="ARBA" id="ARBA00022605"/>
    </source>
</evidence>
<feature type="domain" description="Glycosyl transferase family 3" evidence="10">
    <location>
        <begin position="79"/>
        <end position="332"/>
    </location>
</feature>
<dbReference type="FunFam" id="3.40.1030.10:FF:000002">
    <property type="entry name" value="Anthranilate phosphoribosyltransferase"/>
    <property type="match status" value="1"/>
</dbReference>
<dbReference type="STRING" id="1050202.GCA_000384035_00887"/>
<feature type="binding site" evidence="9">
    <location>
        <begin position="113"/>
        <end position="121"/>
    </location>
    <ligand>
        <name>5-phospho-alpha-D-ribose 1-diphosphate</name>
        <dbReference type="ChEBI" id="CHEBI:58017"/>
    </ligand>
</feature>
<dbReference type="NCBIfam" id="TIGR01245">
    <property type="entry name" value="trpD"/>
    <property type="match status" value="1"/>
</dbReference>
<evidence type="ECO:0000259" key="10">
    <source>
        <dbReference type="Pfam" id="PF00591"/>
    </source>
</evidence>
<feature type="binding site" evidence="9">
    <location>
        <position position="230"/>
    </location>
    <ligand>
        <name>Mg(2+)</name>
        <dbReference type="ChEBI" id="CHEBI:18420"/>
        <label>1</label>
    </ligand>
</feature>
<comment type="catalytic activity">
    <reaction evidence="7 9">
        <text>N-(5-phospho-beta-D-ribosyl)anthranilate + diphosphate = 5-phospho-alpha-D-ribose 1-diphosphate + anthranilate</text>
        <dbReference type="Rhea" id="RHEA:11768"/>
        <dbReference type="ChEBI" id="CHEBI:16567"/>
        <dbReference type="ChEBI" id="CHEBI:18277"/>
        <dbReference type="ChEBI" id="CHEBI:33019"/>
        <dbReference type="ChEBI" id="CHEBI:58017"/>
        <dbReference type="EC" id="2.4.2.18"/>
    </reaction>
</comment>
<dbReference type="GO" id="GO:0005829">
    <property type="term" value="C:cytosol"/>
    <property type="evidence" value="ECO:0007669"/>
    <property type="project" value="TreeGrafter"/>
</dbReference>
<dbReference type="PANTHER" id="PTHR43285">
    <property type="entry name" value="ANTHRANILATE PHOSPHORIBOSYLTRANSFERASE"/>
    <property type="match status" value="1"/>
</dbReference>
<sequence length="350" mass="36379">MHTASPTWPDLLSRLVSGQPLESTETAWAMDQIMTGEATPARVAAFAVALRAKGETSSEILGMADAMIAHALPLDIPNKAVDVVGTGGDRAGTVNISTMTSIVLAACGATVVKHGNRAASSNCGTADVLEELGVAIDLPPEGVRECVRRVGIGFCFAALFHPAMKHTAGPRREIGIPTAFNVLGPLTNPARPGSGLIGCADPRMAPIMAETFARRGHSVLLVSGDDGMDEITTTTTTTTWVVGDGTVRREHIDPTDFGIALTSPDKLRGGDAAVNARVVRELLDGARGPVRDAVLLNTAGALAAYNGPVTDLRGALEEGLRRAAEAVDSGAARELLDSWSALSGELRPEH</sequence>
<comment type="caution">
    <text evidence="12">The sequence shown here is derived from an EMBL/GenBank/DDBJ whole genome shotgun (WGS) entry which is preliminary data.</text>
</comment>
<gene>
    <name evidence="9 12" type="primary">trpD</name>
    <name evidence="12" type="ORF">CEP50_00155</name>
</gene>
<dbReference type="SUPFAM" id="SSF52418">
    <property type="entry name" value="Nucleoside phosphorylase/phosphoribosyltransferase catalytic domain"/>
    <property type="match status" value="1"/>
</dbReference>
<evidence type="ECO:0000256" key="7">
    <source>
        <dbReference type="ARBA" id="ARBA00052328"/>
    </source>
</evidence>
<proteinExistence type="inferred from homology"/>
<dbReference type="Proteomes" id="UP000239352">
    <property type="component" value="Unassembled WGS sequence"/>
</dbReference>
<dbReference type="InterPro" id="IPR035902">
    <property type="entry name" value="Nuc_phospho_transferase"/>
</dbReference>
<evidence type="ECO:0000256" key="1">
    <source>
        <dbReference type="ARBA" id="ARBA00004907"/>
    </source>
</evidence>
<dbReference type="AlphaFoldDB" id="A0A2T0H163"/>
<dbReference type="GO" id="GO:0000162">
    <property type="term" value="P:L-tryptophan biosynthetic process"/>
    <property type="evidence" value="ECO:0007669"/>
    <property type="project" value="UniProtKB-UniRule"/>
</dbReference>
<feature type="binding site" evidence="9">
    <location>
        <position position="85"/>
    </location>
    <ligand>
        <name>5-phospho-alpha-D-ribose 1-diphosphate</name>
        <dbReference type="ChEBI" id="CHEBI:58017"/>
    </ligand>
</feature>
<dbReference type="PANTHER" id="PTHR43285:SF2">
    <property type="entry name" value="ANTHRANILATE PHOSPHORIBOSYLTRANSFERASE"/>
    <property type="match status" value="1"/>
</dbReference>
<evidence type="ECO:0000256" key="4">
    <source>
        <dbReference type="ARBA" id="ARBA00022679"/>
    </source>
</evidence>
<keyword evidence="4 9" id="KW-0808">Transferase</keyword>
<feature type="binding site" evidence="9">
    <location>
        <position position="97"/>
    </location>
    <ligand>
        <name>Mg(2+)</name>
        <dbReference type="ChEBI" id="CHEBI:18420"/>
        <label>1</label>
    </ligand>
</feature>
<evidence type="ECO:0000256" key="5">
    <source>
        <dbReference type="ARBA" id="ARBA00022822"/>
    </source>
</evidence>
<comment type="function">
    <text evidence="9">Catalyzes the transfer of the phosphoribosyl group of 5-phosphorylribose-1-pyrophosphate (PRPP) to anthranilate to yield N-(5'-phosphoribosyl)-anthranilate (PRA).</text>
</comment>
<keyword evidence="9" id="KW-0479">Metal-binding</keyword>
<comment type="subunit">
    <text evidence="9">Homodimer.</text>
</comment>
<comment type="similarity">
    <text evidence="9">Belongs to the anthranilate phosphoribosyltransferase family.</text>
</comment>
<dbReference type="UniPathway" id="UPA00035">
    <property type="reaction ID" value="UER00041"/>
</dbReference>
<reference evidence="12 13" key="1">
    <citation type="submission" date="2018-03" db="EMBL/GenBank/DDBJ databases">
        <title>Actinopolyspora mortivallis from Sahara, screening for active biomolecules.</title>
        <authorList>
            <person name="Selama O."/>
            <person name="Wellington E.M.H."/>
            <person name="Hacene H."/>
        </authorList>
    </citation>
    <scope>NUCLEOTIDE SEQUENCE [LARGE SCALE GENOMIC DNA]</scope>
    <source>
        <strain evidence="12 13">M5A</strain>
    </source>
</reference>
<evidence type="ECO:0000256" key="3">
    <source>
        <dbReference type="ARBA" id="ARBA00022676"/>
    </source>
</evidence>
<feature type="binding site" evidence="9">
    <location>
        <position position="171"/>
    </location>
    <ligand>
        <name>anthranilate</name>
        <dbReference type="ChEBI" id="CHEBI:16567"/>
        <label>2</label>
    </ligand>
</feature>
<name>A0A2T0H163_ACTMO</name>
<comment type="similarity">
    <text evidence="8">In the C-terminal section; belongs to the anthranilate phosphoribosyltransferase family.</text>
</comment>
<dbReference type="GO" id="GO:0000287">
    <property type="term" value="F:magnesium ion binding"/>
    <property type="evidence" value="ECO:0007669"/>
    <property type="project" value="UniProtKB-UniRule"/>
</dbReference>
<keyword evidence="9" id="KW-0460">Magnesium</keyword>
<dbReference type="EMBL" id="PVSR01000001">
    <property type="protein sequence ID" value="PRW64993.1"/>
    <property type="molecule type" value="Genomic_DNA"/>
</dbReference>
<dbReference type="Gene3D" id="1.20.970.10">
    <property type="entry name" value="Transferase, Pyrimidine Nucleoside Phosphorylase, Chain C"/>
    <property type="match status" value="1"/>
</dbReference>
<evidence type="ECO:0000259" key="11">
    <source>
        <dbReference type="Pfam" id="PF02885"/>
    </source>
</evidence>
<feature type="binding site" evidence="9">
    <location>
        <position position="230"/>
    </location>
    <ligand>
        <name>Mg(2+)</name>
        <dbReference type="ChEBI" id="CHEBI:18420"/>
        <label>2</label>
    </ligand>
</feature>
<protein>
    <recommendedName>
        <fullName evidence="9">Anthranilate phosphoribosyltransferase</fullName>
        <ecNumber evidence="9">2.4.2.18</ecNumber>
    </recommendedName>
</protein>
<organism evidence="12 13">
    <name type="scientific">Actinopolyspora mortivallis</name>
    <dbReference type="NCBI Taxonomy" id="33906"/>
    <lineage>
        <taxon>Bacteria</taxon>
        <taxon>Bacillati</taxon>
        <taxon>Actinomycetota</taxon>
        <taxon>Actinomycetes</taxon>
        <taxon>Actinopolysporales</taxon>
        <taxon>Actinopolysporaceae</taxon>
        <taxon>Actinopolyspora</taxon>
    </lineage>
</organism>
<feature type="binding site" evidence="9">
    <location>
        <position position="85"/>
    </location>
    <ligand>
        <name>anthranilate</name>
        <dbReference type="ChEBI" id="CHEBI:16567"/>
        <label>1</label>
    </ligand>
</feature>
<feature type="binding site" evidence="9">
    <location>
        <position position="93"/>
    </location>
    <ligand>
        <name>5-phospho-alpha-D-ribose 1-diphosphate</name>
        <dbReference type="ChEBI" id="CHEBI:58017"/>
    </ligand>
</feature>
<dbReference type="EC" id="2.4.2.18" evidence="9"/>
<dbReference type="GO" id="GO:0004048">
    <property type="term" value="F:anthranilate phosphoribosyltransferase activity"/>
    <property type="evidence" value="ECO:0007669"/>
    <property type="project" value="UniProtKB-UniRule"/>
</dbReference>
<evidence type="ECO:0000313" key="13">
    <source>
        <dbReference type="Proteomes" id="UP000239352"/>
    </source>
</evidence>
<evidence type="ECO:0000256" key="8">
    <source>
        <dbReference type="ARBA" id="ARBA00061188"/>
    </source>
</evidence>
<evidence type="ECO:0000256" key="6">
    <source>
        <dbReference type="ARBA" id="ARBA00023141"/>
    </source>
</evidence>
<dbReference type="InParanoid" id="A0A2T0H163"/>
<evidence type="ECO:0000256" key="9">
    <source>
        <dbReference type="HAMAP-Rule" id="MF_00211"/>
    </source>
</evidence>
<dbReference type="InterPro" id="IPR036320">
    <property type="entry name" value="Glycosyl_Trfase_fam3_N_dom_sf"/>
</dbReference>
<keyword evidence="6 9" id="KW-0057">Aromatic amino acid biosynthesis</keyword>
<dbReference type="InterPro" id="IPR005940">
    <property type="entry name" value="Anthranilate_Pribosyl_Tfrase"/>
</dbReference>
<feature type="domain" description="Glycosyl transferase family 3 N-terminal" evidence="11">
    <location>
        <begin position="10"/>
        <end position="71"/>
    </location>
</feature>
<comment type="caution">
    <text evidence="9">Lacks conserved residue(s) required for the propagation of feature annotation.</text>
</comment>
<dbReference type="HAMAP" id="MF_00211">
    <property type="entry name" value="TrpD"/>
    <property type="match status" value="1"/>
</dbReference>
<feature type="binding site" evidence="9">
    <location>
        <position position="125"/>
    </location>
    <ligand>
        <name>5-phospho-alpha-D-ribose 1-diphosphate</name>
        <dbReference type="ChEBI" id="CHEBI:58017"/>
    </ligand>
</feature>
<feature type="binding site" evidence="9">
    <location>
        <position position="116"/>
    </location>
    <ligand>
        <name>anthranilate</name>
        <dbReference type="ChEBI" id="CHEBI:16567"/>
        <label>1</label>
    </ligand>
</feature>
<evidence type="ECO:0000313" key="12">
    <source>
        <dbReference type="EMBL" id="PRW64993.1"/>
    </source>
</evidence>
<comment type="pathway">
    <text evidence="1 9">Amino-acid biosynthesis; L-tryptophan biosynthesis; L-tryptophan from chorismate: step 2/5.</text>
</comment>
<dbReference type="Pfam" id="PF00591">
    <property type="entry name" value="Glycos_transf_3"/>
    <property type="match status" value="1"/>
</dbReference>
<feature type="binding site" evidence="9">
    <location>
        <begin position="88"/>
        <end position="89"/>
    </location>
    <ligand>
        <name>5-phospho-alpha-D-ribose 1-diphosphate</name>
        <dbReference type="ChEBI" id="CHEBI:58017"/>
    </ligand>
</feature>
<feature type="binding site" evidence="9">
    <location>
        <begin position="95"/>
        <end position="98"/>
    </location>
    <ligand>
        <name>5-phospho-alpha-D-ribose 1-diphosphate</name>
        <dbReference type="ChEBI" id="CHEBI:58017"/>
    </ligand>
</feature>
<dbReference type="FunCoup" id="A0A2T0H163">
    <property type="interactions" value="275"/>
</dbReference>
<accession>A0A2T0H163</accession>
<dbReference type="SUPFAM" id="SSF47648">
    <property type="entry name" value="Nucleoside phosphorylase/phosphoribosyltransferase N-terminal domain"/>
    <property type="match status" value="1"/>
</dbReference>
<dbReference type="RefSeq" id="WP_106111874.1">
    <property type="nucleotide sequence ID" value="NZ_PVSR01000001.1"/>
</dbReference>
<dbReference type="Pfam" id="PF02885">
    <property type="entry name" value="Glycos_trans_3N"/>
    <property type="match status" value="1"/>
</dbReference>
<keyword evidence="2 9" id="KW-0028">Amino-acid biosynthesis</keyword>
<comment type="cofactor">
    <cofactor evidence="9">
        <name>Mg(2+)</name>
        <dbReference type="ChEBI" id="CHEBI:18420"/>
    </cofactor>
    <text evidence="9">Binds 2 magnesium ions per monomer.</text>
</comment>
<feature type="binding site" evidence="9">
    <location>
        <position position="229"/>
    </location>
    <ligand>
        <name>Mg(2+)</name>
        <dbReference type="ChEBI" id="CHEBI:18420"/>
        <label>2</label>
    </ligand>
</feature>
<keyword evidence="5 9" id="KW-0822">Tryptophan biosynthesis</keyword>
<dbReference type="Gene3D" id="3.40.1030.10">
    <property type="entry name" value="Nucleoside phosphorylase/phosphoribosyltransferase catalytic domain"/>
    <property type="match status" value="1"/>
</dbReference>